<name>A0A3M0GA32_9ACTN</name>
<keyword evidence="3" id="KW-1185">Reference proteome</keyword>
<dbReference type="Proteomes" id="UP000275256">
    <property type="component" value="Unassembled WGS sequence"/>
</dbReference>
<proteinExistence type="predicted"/>
<dbReference type="RefSeq" id="WP_121902638.1">
    <property type="nucleotide sequence ID" value="NZ_REFW01000005.1"/>
</dbReference>
<keyword evidence="1" id="KW-0472">Membrane</keyword>
<evidence type="ECO:0000256" key="1">
    <source>
        <dbReference type="SAM" id="Phobius"/>
    </source>
</evidence>
<dbReference type="AlphaFoldDB" id="A0A3M0GA32"/>
<gene>
    <name evidence="2" type="ORF">EAX62_15520</name>
</gene>
<comment type="caution">
    <text evidence="2">The sequence shown here is derived from an EMBL/GenBank/DDBJ whole genome shotgun (WGS) entry which is preliminary data.</text>
</comment>
<feature type="transmembrane region" description="Helical" evidence="1">
    <location>
        <begin position="33"/>
        <end position="58"/>
    </location>
</feature>
<organism evidence="2 3">
    <name type="scientific">Tessaracoccus antarcticus</name>
    <dbReference type="NCBI Taxonomy" id="2479848"/>
    <lineage>
        <taxon>Bacteria</taxon>
        <taxon>Bacillati</taxon>
        <taxon>Actinomycetota</taxon>
        <taxon>Actinomycetes</taxon>
        <taxon>Propionibacteriales</taxon>
        <taxon>Propionibacteriaceae</taxon>
        <taxon>Tessaracoccus</taxon>
    </lineage>
</organism>
<reference evidence="2 3" key="1">
    <citation type="submission" date="2018-10" db="EMBL/GenBank/DDBJ databases">
        <title>Tessaracoccus antarcticuss sp. nov., isolated from sediment.</title>
        <authorList>
            <person name="Zhou L.Y."/>
            <person name="Du Z.J."/>
        </authorList>
    </citation>
    <scope>NUCLEOTIDE SEQUENCE [LARGE SCALE GENOMIC DNA]</scope>
    <source>
        <strain evidence="2 3">JDX10</strain>
    </source>
</reference>
<keyword evidence="1" id="KW-1133">Transmembrane helix</keyword>
<evidence type="ECO:0000313" key="2">
    <source>
        <dbReference type="EMBL" id="RMB57859.1"/>
    </source>
</evidence>
<dbReference type="EMBL" id="REFW01000005">
    <property type="protein sequence ID" value="RMB57859.1"/>
    <property type="molecule type" value="Genomic_DNA"/>
</dbReference>
<protein>
    <submittedName>
        <fullName evidence="2">Uncharacterized protein</fullName>
    </submittedName>
</protein>
<evidence type="ECO:0000313" key="3">
    <source>
        <dbReference type="Proteomes" id="UP000275256"/>
    </source>
</evidence>
<accession>A0A3M0GA32</accession>
<sequence>MWFSLLLIAQGHLKLQLLVMPEYEIPTLETDDILLVAAIITISLIAYYLTAAGTRALLHRLTP</sequence>
<keyword evidence="1" id="KW-0812">Transmembrane</keyword>